<protein>
    <submittedName>
        <fullName evidence="3">Uncharacterized protein</fullName>
    </submittedName>
</protein>
<reference evidence="3" key="1">
    <citation type="submission" date="2021-03" db="EMBL/GenBank/DDBJ databases">
        <title>Chromosome level genome of the anhydrobiotic midge Polypedilum vanderplanki.</title>
        <authorList>
            <person name="Yoshida Y."/>
            <person name="Kikawada T."/>
            <person name="Gusev O."/>
        </authorList>
    </citation>
    <scope>NUCLEOTIDE SEQUENCE</scope>
    <source>
        <strain evidence="3">NIAS01</strain>
        <tissue evidence="3">Whole body or cell culture</tissue>
    </source>
</reference>
<sequence>MMHLKLIICAFSITLLFVSVSECRVIYVDPKAINQNGTQLEAIKMADIKNTEVIQTSLTDVIEDIEDSRARPRPPVVRPPNSGVSLFNFNSVIIVFIFASINVFIKF</sequence>
<keyword evidence="1" id="KW-0472">Membrane</keyword>
<organism evidence="3 4">
    <name type="scientific">Polypedilum vanderplanki</name>
    <name type="common">Sleeping chironomid midge</name>
    <dbReference type="NCBI Taxonomy" id="319348"/>
    <lineage>
        <taxon>Eukaryota</taxon>
        <taxon>Metazoa</taxon>
        <taxon>Ecdysozoa</taxon>
        <taxon>Arthropoda</taxon>
        <taxon>Hexapoda</taxon>
        <taxon>Insecta</taxon>
        <taxon>Pterygota</taxon>
        <taxon>Neoptera</taxon>
        <taxon>Endopterygota</taxon>
        <taxon>Diptera</taxon>
        <taxon>Nematocera</taxon>
        <taxon>Chironomoidea</taxon>
        <taxon>Chironomidae</taxon>
        <taxon>Chironominae</taxon>
        <taxon>Polypedilum</taxon>
        <taxon>Polypedilum</taxon>
    </lineage>
</organism>
<feature type="chain" id="PRO_5039917754" evidence="2">
    <location>
        <begin position="24"/>
        <end position="107"/>
    </location>
</feature>
<keyword evidence="1" id="KW-0812">Transmembrane</keyword>
<feature type="transmembrane region" description="Helical" evidence="1">
    <location>
        <begin position="86"/>
        <end position="105"/>
    </location>
</feature>
<accession>A0A9J6CP08</accession>
<comment type="caution">
    <text evidence="3">The sequence shown here is derived from an EMBL/GenBank/DDBJ whole genome shotgun (WGS) entry which is preliminary data.</text>
</comment>
<keyword evidence="4" id="KW-1185">Reference proteome</keyword>
<gene>
    <name evidence="3" type="ORF">PVAND_012974</name>
</gene>
<dbReference type="EMBL" id="JADBJN010000001">
    <property type="protein sequence ID" value="KAG5683709.1"/>
    <property type="molecule type" value="Genomic_DNA"/>
</dbReference>
<name>A0A9J6CP08_POLVA</name>
<keyword evidence="1" id="KW-1133">Transmembrane helix</keyword>
<evidence type="ECO:0000313" key="3">
    <source>
        <dbReference type="EMBL" id="KAG5683709.1"/>
    </source>
</evidence>
<evidence type="ECO:0000256" key="2">
    <source>
        <dbReference type="SAM" id="SignalP"/>
    </source>
</evidence>
<keyword evidence="2" id="KW-0732">Signal</keyword>
<dbReference type="AlphaFoldDB" id="A0A9J6CP08"/>
<evidence type="ECO:0000313" key="4">
    <source>
        <dbReference type="Proteomes" id="UP001107558"/>
    </source>
</evidence>
<evidence type="ECO:0000256" key="1">
    <source>
        <dbReference type="SAM" id="Phobius"/>
    </source>
</evidence>
<feature type="signal peptide" evidence="2">
    <location>
        <begin position="1"/>
        <end position="23"/>
    </location>
</feature>
<dbReference type="Proteomes" id="UP001107558">
    <property type="component" value="Chromosome 1"/>
</dbReference>
<proteinExistence type="predicted"/>